<evidence type="ECO:0000313" key="4">
    <source>
        <dbReference type="Proteomes" id="UP000032141"/>
    </source>
</evidence>
<dbReference type="Proteomes" id="UP000032141">
    <property type="component" value="Chromosome C6"/>
</dbReference>
<organism evidence="3 4">
    <name type="scientific">Brassica oleracea var. oleracea</name>
    <dbReference type="NCBI Taxonomy" id="109376"/>
    <lineage>
        <taxon>Eukaryota</taxon>
        <taxon>Viridiplantae</taxon>
        <taxon>Streptophyta</taxon>
        <taxon>Embryophyta</taxon>
        <taxon>Tracheophyta</taxon>
        <taxon>Spermatophyta</taxon>
        <taxon>Magnoliopsida</taxon>
        <taxon>eudicotyledons</taxon>
        <taxon>Gunneridae</taxon>
        <taxon>Pentapetalae</taxon>
        <taxon>rosids</taxon>
        <taxon>malvids</taxon>
        <taxon>Brassicales</taxon>
        <taxon>Brassicaceae</taxon>
        <taxon>Brassiceae</taxon>
        <taxon>Brassica</taxon>
    </lineage>
</organism>
<dbReference type="InterPro" id="IPR035979">
    <property type="entry name" value="RBD_domain_sf"/>
</dbReference>
<dbReference type="HOGENOM" id="CLU_1505531_0_0_1"/>
<reference evidence="3 4" key="1">
    <citation type="journal article" date="2014" name="Genome Biol.">
        <title>Transcriptome and methylome profiling reveals relics of genome dominance in the mesopolyploid Brassica oleracea.</title>
        <authorList>
            <person name="Parkin I.A."/>
            <person name="Koh C."/>
            <person name="Tang H."/>
            <person name="Robinson S.J."/>
            <person name="Kagale S."/>
            <person name="Clarke W.E."/>
            <person name="Town C.D."/>
            <person name="Nixon J."/>
            <person name="Krishnakumar V."/>
            <person name="Bidwell S.L."/>
            <person name="Denoeud F."/>
            <person name="Belcram H."/>
            <person name="Links M.G."/>
            <person name="Just J."/>
            <person name="Clarke C."/>
            <person name="Bender T."/>
            <person name="Huebert T."/>
            <person name="Mason A.S."/>
            <person name="Pires J.C."/>
            <person name="Barker G."/>
            <person name="Moore J."/>
            <person name="Walley P.G."/>
            <person name="Manoli S."/>
            <person name="Batley J."/>
            <person name="Edwards D."/>
            <person name="Nelson M.N."/>
            <person name="Wang X."/>
            <person name="Paterson A.H."/>
            <person name="King G."/>
            <person name="Bancroft I."/>
            <person name="Chalhoub B."/>
            <person name="Sharpe A.G."/>
        </authorList>
    </citation>
    <scope>NUCLEOTIDE SEQUENCE</scope>
    <source>
        <strain evidence="3 4">cv. TO1000</strain>
    </source>
</reference>
<feature type="domain" description="RRM" evidence="2">
    <location>
        <begin position="110"/>
        <end position="179"/>
    </location>
</feature>
<evidence type="ECO:0000256" key="1">
    <source>
        <dbReference type="PROSITE-ProRule" id="PRU00176"/>
    </source>
</evidence>
<dbReference type="Gramene" id="Bo6g098990.1">
    <property type="protein sequence ID" value="Bo6g098990.1"/>
    <property type="gene ID" value="Bo6g098990"/>
</dbReference>
<proteinExistence type="predicted"/>
<keyword evidence="1" id="KW-0694">RNA-binding</keyword>
<keyword evidence="4" id="KW-1185">Reference proteome</keyword>
<evidence type="ECO:0000313" key="3">
    <source>
        <dbReference type="EnsemblPlants" id="Bo6g098990.1"/>
    </source>
</evidence>
<dbReference type="InterPro" id="IPR000504">
    <property type="entry name" value="RRM_dom"/>
</dbReference>
<sequence length="179" mass="19705">MLHLLNGVEVGSTCLQTPSKLEFCWPASSSSGAPGWDPAVTVDACLEPPRFISLLNVIKPTTLPHIITATFVELSSAITPAYMIPGDPKQLEILTVLSSWVESPLILRRRRLFVRSEDKGSSLQAMHKYGKVKSFRLVKHIGKGFAIALLEGASRGYAFVEYEPEKELCRAYEVLGGFL</sequence>
<dbReference type="InterPro" id="IPR012677">
    <property type="entry name" value="Nucleotide-bd_a/b_plait_sf"/>
</dbReference>
<dbReference type="OMA" id="ACLEPPR"/>
<accession>A0A0D3CY43</accession>
<evidence type="ECO:0000259" key="2">
    <source>
        <dbReference type="PROSITE" id="PS50102"/>
    </source>
</evidence>
<dbReference type="SUPFAM" id="SSF54928">
    <property type="entry name" value="RNA-binding domain, RBD"/>
    <property type="match status" value="1"/>
</dbReference>
<dbReference type="GO" id="GO:0003723">
    <property type="term" value="F:RNA binding"/>
    <property type="evidence" value="ECO:0007669"/>
    <property type="project" value="UniProtKB-UniRule"/>
</dbReference>
<reference evidence="3" key="2">
    <citation type="submission" date="2015-03" db="UniProtKB">
        <authorList>
            <consortium name="EnsemblPlants"/>
        </authorList>
    </citation>
    <scope>IDENTIFICATION</scope>
</reference>
<dbReference type="PROSITE" id="PS50102">
    <property type="entry name" value="RRM"/>
    <property type="match status" value="1"/>
</dbReference>
<dbReference type="STRING" id="109376.A0A0D3CY43"/>
<dbReference type="AlphaFoldDB" id="A0A0D3CY43"/>
<dbReference type="Gene3D" id="3.30.70.330">
    <property type="match status" value="1"/>
</dbReference>
<protein>
    <recommendedName>
        <fullName evidence="2">RRM domain-containing protein</fullName>
    </recommendedName>
</protein>
<name>A0A0D3CY43_BRAOL</name>
<dbReference type="EnsemblPlants" id="Bo6g098990.1">
    <property type="protein sequence ID" value="Bo6g098990.1"/>
    <property type="gene ID" value="Bo6g098990"/>
</dbReference>